<reference evidence="1 2" key="1">
    <citation type="journal article" date="2015" name="Proc. Natl. Acad. Sci. U.S.A.">
        <title>The resurrection genome of Boea hygrometrica: A blueprint for survival of dehydration.</title>
        <authorList>
            <person name="Xiao L."/>
            <person name="Yang G."/>
            <person name="Zhang L."/>
            <person name="Yang X."/>
            <person name="Zhao S."/>
            <person name="Ji Z."/>
            <person name="Zhou Q."/>
            <person name="Hu M."/>
            <person name="Wang Y."/>
            <person name="Chen M."/>
            <person name="Xu Y."/>
            <person name="Jin H."/>
            <person name="Xiao X."/>
            <person name="Hu G."/>
            <person name="Bao F."/>
            <person name="Hu Y."/>
            <person name="Wan P."/>
            <person name="Li L."/>
            <person name="Deng X."/>
            <person name="Kuang T."/>
            <person name="Xiang C."/>
            <person name="Zhu J.K."/>
            <person name="Oliver M.J."/>
            <person name="He Y."/>
        </authorList>
    </citation>
    <scope>NUCLEOTIDE SEQUENCE [LARGE SCALE GENOMIC DNA]</scope>
    <source>
        <strain evidence="2">cv. XS01</strain>
    </source>
</reference>
<accession>A0A2Z7BC65</accession>
<name>A0A2Z7BC65_9LAMI</name>
<protein>
    <submittedName>
        <fullName evidence="1">Uncharacterized protein</fullName>
    </submittedName>
</protein>
<dbReference type="AlphaFoldDB" id="A0A2Z7BC65"/>
<dbReference type="Proteomes" id="UP000250235">
    <property type="component" value="Unassembled WGS sequence"/>
</dbReference>
<keyword evidence="2" id="KW-1185">Reference proteome</keyword>
<proteinExistence type="predicted"/>
<dbReference type="EMBL" id="KV009366">
    <property type="protein sequence ID" value="KZV29506.1"/>
    <property type="molecule type" value="Genomic_DNA"/>
</dbReference>
<sequence length="250" mass="27799">MHEEEDNSSTESATEYVATFYVNDATHGRRQQLRDLALANNSLQEWYRKEELLERSPTLPRTHQTMAGNDGNCRRKATVNSNLGFEAKNTIGENIAKYTTTSRCKEPTAEFSSNANQNGVAATYQNDVTPLTSSNLPSAGHLKPSAGFSSREILPKAANLTSANTTPTHNNRKHDVTMSADKEINWAMHFLPKVDRASKGKEILEAYALPNPVEDHYLLVLNSAWVFIESLPCWRLGAWLQPEFTGKSGS</sequence>
<evidence type="ECO:0000313" key="1">
    <source>
        <dbReference type="EMBL" id="KZV29506.1"/>
    </source>
</evidence>
<gene>
    <name evidence="1" type="ORF">F511_22735</name>
</gene>
<evidence type="ECO:0000313" key="2">
    <source>
        <dbReference type="Proteomes" id="UP000250235"/>
    </source>
</evidence>
<organism evidence="1 2">
    <name type="scientific">Dorcoceras hygrometricum</name>
    <dbReference type="NCBI Taxonomy" id="472368"/>
    <lineage>
        <taxon>Eukaryota</taxon>
        <taxon>Viridiplantae</taxon>
        <taxon>Streptophyta</taxon>
        <taxon>Embryophyta</taxon>
        <taxon>Tracheophyta</taxon>
        <taxon>Spermatophyta</taxon>
        <taxon>Magnoliopsida</taxon>
        <taxon>eudicotyledons</taxon>
        <taxon>Gunneridae</taxon>
        <taxon>Pentapetalae</taxon>
        <taxon>asterids</taxon>
        <taxon>lamiids</taxon>
        <taxon>Lamiales</taxon>
        <taxon>Gesneriaceae</taxon>
        <taxon>Didymocarpoideae</taxon>
        <taxon>Trichosporeae</taxon>
        <taxon>Loxocarpinae</taxon>
        <taxon>Dorcoceras</taxon>
    </lineage>
</organism>